<dbReference type="OrthoDB" id="146345at2"/>
<dbReference type="InterPro" id="IPR011701">
    <property type="entry name" value="MFS"/>
</dbReference>
<keyword evidence="3 4" id="KW-0472">Membrane</keyword>
<accession>A0A5C8PCD2</accession>
<evidence type="ECO:0000313" key="7">
    <source>
        <dbReference type="Proteomes" id="UP000321638"/>
    </source>
</evidence>
<dbReference type="InterPro" id="IPR036259">
    <property type="entry name" value="MFS_trans_sf"/>
</dbReference>
<evidence type="ECO:0000256" key="1">
    <source>
        <dbReference type="ARBA" id="ARBA00022692"/>
    </source>
</evidence>
<evidence type="ECO:0000256" key="3">
    <source>
        <dbReference type="ARBA" id="ARBA00023136"/>
    </source>
</evidence>
<dbReference type="AlphaFoldDB" id="A0A5C8PCD2"/>
<reference evidence="6 7" key="1">
    <citation type="submission" date="2019-06" db="EMBL/GenBank/DDBJ databases">
        <title>New taxonomy in bacterial strain CC-CFT640, isolated from vineyard.</title>
        <authorList>
            <person name="Lin S.-Y."/>
            <person name="Tsai C.-F."/>
            <person name="Young C.-C."/>
        </authorList>
    </citation>
    <scope>NUCLEOTIDE SEQUENCE [LARGE SCALE GENOMIC DNA]</scope>
    <source>
        <strain evidence="6 7">CC-CFT640</strain>
    </source>
</reference>
<feature type="transmembrane region" description="Helical" evidence="4">
    <location>
        <begin position="306"/>
        <end position="327"/>
    </location>
</feature>
<dbReference type="RefSeq" id="WP_147850672.1">
    <property type="nucleotide sequence ID" value="NZ_VDUZ01000043.1"/>
</dbReference>
<feature type="transmembrane region" description="Helical" evidence="4">
    <location>
        <begin position="339"/>
        <end position="363"/>
    </location>
</feature>
<feature type="transmembrane region" description="Helical" evidence="4">
    <location>
        <begin position="51"/>
        <end position="72"/>
    </location>
</feature>
<dbReference type="SUPFAM" id="SSF103473">
    <property type="entry name" value="MFS general substrate transporter"/>
    <property type="match status" value="1"/>
</dbReference>
<dbReference type="Gene3D" id="1.20.1250.20">
    <property type="entry name" value="MFS general substrate transporter like domains"/>
    <property type="match status" value="2"/>
</dbReference>
<dbReference type="Proteomes" id="UP000321638">
    <property type="component" value="Unassembled WGS sequence"/>
</dbReference>
<feature type="transmembrane region" description="Helical" evidence="4">
    <location>
        <begin position="136"/>
        <end position="157"/>
    </location>
</feature>
<organism evidence="6 7">
    <name type="scientific">Vineibacter terrae</name>
    <dbReference type="NCBI Taxonomy" id="2586908"/>
    <lineage>
        <taxon>Bacteria</taxon>
        <taxon>Pseudomonadati</taxon>
        <taxon>Pseudomonadota</taxon>
        <taxon>Alphaproteobacteria</taxon>
        <taxon>Hyphomicrobiales</taxon>
        <taxon>Vineibacter</taxon>
    </lineage>
</organism>
<feature type="transmembrane region" description="Helical" evidence="4">
    <location>
        <begin position="102"/>
        <end position="124"/>
    </location>
</feature>
<sequence length="411" mass="43180">MHAPSLESPYAWRLAVASMLCIAIGAGGLYMPVVAMTDIAAEFGNRRQVPSLAYTLAYIGTGIGGIAMGWLADRVGPRWPVMMAGVMIAVGSWTVAQGGEAVLLAGYGLLVGLLGQSGTFTPLVNNITGWFDRRRGTAIAIVAIGNAVGGFIWPQVFRLSLPAWGWRDSLMAYGAFAAVTLVPLSFYVRAAPVRRDTAGGGAAAAGGRLPYRSPITMALLGIAGLCCCAPMAMPVVHMVAFCSDLGFSAARGSEAVSLVLLVAIVFAFIMGRLADRIGPLPAILIGSSLQALALLGFMFVDSLPGLLALSGLMGIPFIATVQAYALALRDFYGARAAGWRLGFIMLFTLCGMALGGWLAGIIFDLTLRYQAAFGIGFLFNLVNLLAVAILHVGWRRVRRVSPLPAAPRRPA</sequence>
<feature type="transmembrane region" description="Helical" evidence="4">
    <location>
        <begin position="369"/>
        <end position="394"/>
    </location>
</feature>
<comment type="caution">
    <text evidence="6">The sequence shown here is derived from an EMBL/GenBank/DDBJ whole genome shotgun (WGS) entry which is preliminary data.</text>
</comment>
<keyword evidence="1 4" id="KW-0812">Transmembrane</keyword>
<dbReference type="InterPro" id="IPR050327">
    <property type="entry name" value="Proton-linked_MCT"/>
</dbReference>
<feature type="transmembrane region" description="Helical" evidence="4">
    <location>
        <begin position="255"/>
        <end position="273"/>
    </location>
</feature>
<keyword evidence="2 4" id="KW-1133">Transmembrane helix</keyword>
<feature type="transmembrane region" description="Helical" evidence="4">
    <location>
        <begin position="280"/>
        <end position="300"/>
    </location>
</feature>
<evidence type="ECO:0000256" key="4">
    <source>
        <dbReference type="SAM" id="Phobius"/>
    </source>
</evidence>
<feature type="transmembrane region" description="Helical" evidence="4">
    <location>
        <begin position="215"/>
        <end position="235"/>
    </location>
</feature>
<name>A0A5C8PCD2_9HYPH</name>
<feature type="domain" description="Major facilitator superfamily (MFS) profile" evidence="5">
    <location>
        <begin position="13"/>
        <end position="398"/>
    </location>
</feature>
<dbReference type="PANTHER" id="PTHR11360">
    <property type="entry name" value="MONOCARBOXYLATE TRANSPORTER"/>
    <property type="match status" value="1"/>
</dbReference>
<evidence type="ECO:0000256" key="2">
    <source>
        <dbReference type="ARBA" id="ARBA00022989"/>
    </source>
</evidence>
<gene>
    <name evidence="6" type="ORF">FHP25_29930</name>
</gene>
<feature type="transmembrane region" description="Helical" evidence="4">
    <location>
        <begin position="169"/>
        <end position="188"/>
    </location>
</feature>
<dbReference type="EMBL" id="VDUZ01000043">
    <property type="protein sequence ID" value="TXL71451.1"/>
    <property type="molecule type" value="Genomic_DNA"/>
</dbReference>
<feature type="transmembrane region" description="Helical" evidence="4">
    <location>
        <begin position="12"/>
        <end position="31"/>
    </location>
</feature>
<dbReference type="InterPro" id="IPR020846">
    <property type="entry name" value="MFS_dom"/>
</dbReference>
<dbReference type="GO" id="GO:0022857">
    <property type="term" value="F:transmembrane transporter activity"/>
    <property type="evidence" value="ECO:0007669"/>
    <property type="project" value="InterPro"/>
</dbReference>
<dbReference type="Pfam" id="PF07690">
    <property type="entry name" value="MFS_1"/>
    <property type="match status" value="1"/>
</dbReference>
<dbReference type="PANTHER" id="PTHR11360:SF290">
    <property type="entry name" value="MONOCARBOXYLATE MFS PERMEASE"/>
    <property type="match status" value="1"/>
</dbReference>
<evidence type="ECO:0000313" key="6">
    <source>
        <dbReference type="EMBL" id="TXL71451.1"/>
    </source>
</evidence>
<protein>
    <submittedName>
        <fullName evidence="6">MFS transporter</fullName>
    </submittedName>
</protein>
<keyword evidence="7" id="KW-1185">Reference proteome</keyword>
<evidence type="ECO:0000259" key="5">
    <source>
        <dbReference type="PROSITE" id="PS50850"/>
    </source>
</evidence>
<proteinExistence type="predicted"/>
<dbReference type="PROSITE" id="PS50850">
    <property type="entry name" value="MFS"/>
    <property type="match status" value="1"/>
</dbReference>